<reference evidence="1 2" key="1">
    <citation type="journal article" date="2020" name="Microorganisms">
        <title>Reliable Identification of Environmental Pseudomonas Isolates Using the rpoD Gene.</title>
        <authorList>
            <consortium name="The Broad Institute Genome Sequencing Platform"/>
            <person name="Girard L."/>
            <person name="Lood C."/>
            <person name="Rokni-Zadeh H."/>
            <person name="van Noort V."/>
            <person name="Lavigne R."/>
            <person name="De Mot R."/>
        </authorList>
    </citation>
    <scope>NUCLEOTIDE SEQUENCE [LARGE SCALE GENOMIC DNA]</scope>
    <source>
        <strain evidence="1 2">RD9SR1</strain>
    </source>
</reference>
<protein>
    <submittedName>
        <fullName evidence="1">DUF2845 domain-containing protein</fullName>
    </submittedName>
</protein>
<sequence>MLPSKAEIEQQRKQEELALRTAYLVEKYDDQSIVQAILKEKIWEGMTAAQLFDSAGEPEAIDQKYMKNKSREVWKYDHEGRNRYLLRVTLENGLVVGWDSRS</sequence>
<name>A0ABS6QB32_9PSED</name>
<dbReference type="Proteomes" id="UP000609530">
    <property type="component" value="Unassembled WGS sequence"/>
</dbReference>
<evidence type="ECO:0000313" key="2">
    <source>
        <dbReference type="Proteomes" id="UP000609530"/>
    </source>
</evidence>
<comment type="caution">
    <text evidence="1">The sequence shown here is derived from an EMBL/GenBank/DDBJ whole genome shotgun (WGS) entry which is preliminary data.</text>
</comment>
<proteinExistence type="predicted"/>
<gene>
    <name evidence="1" type="ORF">HU760_012505</name>
</gene>
<keyword evidence="2" id="KW-1185">Reference proteome</keyword>
<accession>A0ABS6QB32</accession>
<organism evidence="1 2">
    <name type="scientific">Pseudomonas oryzicola</name>
    <dbReference type="NCBI Taxonomy" id="485876"/>
    <lineage>
        <taxon>Bacteria</taxon>
        <taxon>Pseudomonadati</taxon>
        <taxon>Pseudomonadota</taxon>
        <taxon>Gammaproteobacteria</taxon>
        <taxon>Pseudomonadales</taxon>
        <taxon>Pseudomonadaceae</taxon>
        <taxon>Pseudomonas</taxon>
    </lineage>
</organism>
<dbReference type="EMBL" id="JABWRZ020000001">
    <property type="protein sequence ID" value="MBV4491415.1"/>
    <property type="molecule type" value="Genomic_DNA"/>
</dbReference>
<evidence type="ECO:0000313" key="1">
    <source>
        <dbReference type="EMBL" id="MBV4491415.1"/>
    </source>
</evidence>